<sequence>MLEARAGGREGLTPLELEDLLYPDQEEARAFGALRELVFALRRQFGPGVIERRGALYILGRSVISDLEVFLANPHPKLWRGPYLDGLGTDAVLWARVYRLGLEAAQRAAPLEAARLLSWLLLEEPYDREGLALLLRKLGANGFSSSAQRTYLQARARFLEVGLVLPASLEEFLTET</sequence>
<keyword evidence="2" id="KW-1185">Reference proteome</keyword>
<gene>
    <name evidence="1" type="ORF">ACFFFP_01545</name>
</gene>
<reference evidence="1 2" key="1">
    <citation type="submission" date="2024-09" db="EMBL/GenBank/DDBJ databases">
        <authorList>
            <person name="Sun Q."/>
            <person name="Mori K."/>
        </authorList>
    </citation>
    <scope>NUCLEOTIDE SEQUENCE [LARGE SCALE GENOMIC DNA]</scope>
    <source>
        <strain evidence="1 2">NCAIM B.02340</strain>
    </source>
</reference>
<dbReference type="Proteomes" id="UP001589830">
    <property type="component" value="Unassembled WGS sequence"/>
</dbReference>
<evidence type="ECO:0000313" key="1">
    <source>
        <dbReference type="EMBL" id="MFC0594873.1"/>
    </source>
</evidence>
<proteinExistence type="predicted"/>
<name>A0ABV6PYE4_9DEIN</name>
<comment type="caution">
    <text evidence="1">The sequence shown here is derived from an EMBL/GenBank/DDBJ whole genome shotgun (WGS) entry which is preliminary data.</text>
</comment>
<dbReference type="EMBL" id="JBHLTW010000003">
    <property type="protein sequence ID" value="MFC0594873.1"/>
    <property type="molecule type" value="Genomic_DNA"/>
</dbReference>
<protein>
    <recommendedName>
        <fullName evidence="3">Transcriptional regulator</fullName>
    </recommendedName>
</protein>
<organism evidence="1 2">
    <name type="scientific">Thermus composti</name>
    <dbReference type="NCBI Taxonomy" id="532059"/>
    <lineage>
        <taxon>Bacteria</taxon>
        <taxon>Thermotogati</taxon>
        <taxon>Deinococcota</taxon>
        <taxon>Deinococci</taxon>
        <taxon>Thermales</taxon>
        <taxon>Thermaceae</taxon>
        <taxon>Thermus</taxon>
    </lineage>
</organism>
<dbReference type="RefSeq" id="WP_188845659.1">
    <property type="nucleotide sequence ID" value="NZ_BMPJ01000002.1"/>
</dbReference>
<accession>A0ABV6PYE4</accession>
<evidence type="ECO:0008006" key="3">
    <source>
        <dbReference type="Google" id="ProtNLM"/>
    </source>
</evidence>
<evidence type="ECO:0000313" key="2">
    <source>
        <dbReference type="Proteomes" id="UP001589830"/>
    </source>
</evidence>